<dbReference type="CDD" id="cd03230">
    <property type="entry name" value="ABC_DR_subfamily_A"/>
    <property type="match status" value="1"/>
</dbReference>
<keyword evidence="3" id="KW-0547">Nucleotide-binding</keyword>
<feature type="domain" description="ABC transporter" evidence="5">
    <location>
        <begin position="5"/>
        <end position="231"/>
    </location>
</feature>
<keyword evidence="7" id="KW-1185">Reference proteome</keyword>
<dbReference type="PANTHER" id="PTHR42939">
    <property type="entry name" value="ABC TRANSPORTER ATP-BINDING PROTEIN ALBC-RELATED"/>
    <property type="match status" value="1"/>
</dbReference>
<comment type="caution">
    <text evidence="6">The sequence shown here is derived from an EMBL/GenBank/DDBJ whole genome shotgun (WGS) entry which is preliminary data.</text>
</comment>
<name>A0ABT2A6C1_9BURK</name>
<organism evidence="6 7">
    <name type="scientific">Massilia norwichensis</name>
    <dbReference type="NCBI Taxonomy" id="1442366"/>
    <lineage>
        <taxon>Bacteria</taxon>
        <taxon>Pseudomonadati</taxon>
        <taxon>Pseudomonadota</taxon>
        <taxon>Betaproteobacteria</taxon>
        <taxon>Burkholderiales</taxon>
        <taxon>Oxalobacteraceae</taxon>
        <taxon>Telluria group</taxon>
        <taxon>Massilia</taxon>
    </lineage>
</organism>
<dbReference type="GO" id="GO:0005524">
    <property type="term" value="F:ATP binding"/>
    <property type="evidence" value="ECO:0007669"/>
    <property type="project" value="UniProtKB-KW"/>
</dbReference>
<reference evidence="6 7" key="1">
    <citation type="submission" date="2022-08" db="EMBL/GenBank/DDBJ databases">
        <title>Reclassification of Massilia species as members of the genera Telluria, Duganella, Pseudoduganella, Mokoshia gen. nov. and Zemynaea gen. nov. using orthogonal and non-orthogonal genome-based approaches.</title>
        <authorList>
            <person name="Bowman J.P."/>
        </authorList>
    </citation>
    <scope>NUCLEOTIDE SEQUENCE [LARGE SCALE GENOMIC DNA]</scope>
    <source>
        <strain evidence="6 7">LMG 28164</strain>
    </source>
</reference>
<dbReference type="PROSITE" id="PS50893">
    <property type="entry name" value="ABC_TRANSPORTER_2"/>
    <property type="match status" value="1"/>
</dbReference>
<dbReference type="InterPro" id="IPR051782">
    <property type="entry name" value="ABC_Transporter_VariousFunc"/>
</dbReference>
<evidence type="ECO:0000313" key="6">
    <source>
        <dbReference type="EMBL" id="MCS0589746.1"/>
    </source>
</evidence>
<dbReference type="SUPFAM" id="SSF52540">
    <property type="entry name" value="P-loop containing nucleoside triphosphate hydrolases"/>
    <property type="match status" value="1"/>
</dbReference>
<gene>
    <name evidence="6" type="ORF">NX782_11085</name>
</gene>
<evidence type="ECO:0000313" key="7">
    <source>
        <dbReference type="Proteomes" id="UP001205560"/>
    </source>
</evidence>
<evidence type="ECO:0000256" key="1">
    <source>
        <dbReference type="ARBA" id="ARBA00022448"/>
    </source>
</evidence>
<dbReference type="Pfam" id="PF00005">
    <property type="entry name" value="ABC_tran"/>
    <property type="match status" value="1"/>
</dbReference>
<evidence type="ECO:0000256" key="2">
    <source>
        <dbReference type="ARBA" id="ARBA00022475"/>
    </source>
</evidence>
<evidence type="ECO:0000256" key="4">
    <source>
        <dbReference type="ARBA" id="ARBA00022840"/>
    </source>
</evidence>
<dbReference type="InterPro" id="IPR027417">
    <property type="entry name" value="P-loop_NTPase"/>
</dbReference>
<dbReference type="PANTHER" id="PTHR42939:SF1">
    <property type="entry name" value="ABC TRANSPORTER ATP-BINDING PROTEIN ALBC-RELATED"/>
    <property type="match status" value="1"/>
</dbReference>
<dbReference type="InterPro" id="IPR003439">
    <property type="entry name" value="ABC_transporter-like_ATP-bd"/>
</dbReference>
<keyword evidence="2" id="KW-0472">Membrane</keyword>
<evidence type="ECO:0000259" key="5">
    <source>
        <dbReference type="PROSITE" id="PS50893"/>
    </source>
</evidence>
<evidence type="ECO:0000256" key="3">
    <source>
        <dbReference type="ARBA" id="ARBA00022741"/>
    </source>
</evidence>
<dbReference type="SMART" id="SM00382">
    <property type="entry name" value="AAA"/>
    <property type="match status" value="1"/>
</dbReference>
<proteinExistence type="predicted"/>
<dbReference type="InterPro" id="IPR003593">
    <property type="entry name" value="AAA+_ATPase"/>
</dbReference>
<keyword evidence="1" id="KW-0813">Transport</keyword>
<dbReference type="EMBL" id="JANUGX010000011">
    <property type="protein sequence ID" value="MCS0589746.1"/>
    <property type="molecule type" value="Genomic_DNA"/>
</dbReference>
<sequence length="284" mass="31695">MNCLLRLERITHRFGKVLALNDLDLAVPEGEIYGFLGRNGAGKTTTLRLLMGLNPPDAGRIELFGEQVKSVPVRLKQKIGFVPQEPHFYPWMTARQLGRFVGEFYPTWDAQEFERLLRRLDIPTDRKASAMSGGTRTKLSLALAFASRPPLLLLDEPTTGLDPVARREFNDQLIELQREQGTTVMFSSHLVGEVEQVAQRVGIIQAGSTRFEGTVRSLRAQVRRIAGLAQPFEQPGWERVRGDVYRAAAAAWEGADLPPGAEVEELGLEDIFLAFARTDELRAA</sequence>
<dbReference type="Gene3D" id="3.40.50.300">
    <property type="entry name" value="P-loop containing nucleotide triphosphate hydrolases"/>
    <property type="match status" value="1"/>
</dbReference>
<accession>A0ABT2A6C1</accession>
<keyword evidence="4 6" id="KW-0067">ATP-binding</keyword>
<dbReference type="RefSeq" id="WP_258845510.1">
    <property type="nucleotide sequence ID" value="NZ_JANUGX010000011.1"/>
</dbReference>
<keyword evidence="2" id="KW-1003">Cell membrane</keyword>
<dbReference type="Proteomes" id="UP001205560">
    <property type="component" value="Unassembled WGS sequence"/>
</dbReference>
<protein>
    <submittedName>
        <fullName evidence="6">ABC transporter ATP-binding protein</fullName>
    </submittedName>
</protein>